<dbReference type="Proteomes" id="UP000427769">
    <property type="component" value="Chromosome"/>
</dbReference>
<gene>
    <name evidence="3" type="ORF">DSCW_19480</name>
</gene>
<dbReference type="AlphaFoldDB" id="A0A5K7Z4K4"/>
<feature type="transmembrane region" description="Helical" evidence="1">
    <location>
        <begin position="306"/>
        <end position="327"/>
    </location>
</feature>
<keyword evidence="4" id="KW-1185">Reference proteome</keyword>
<keyword evidence="1" id="KW-1133">Transmembrane helix</keyword>
<feature type="signal peptide" evidence="2">
    <location>
        <begin position="1"/>
        <end position="22"/>
    </location>
</feature>
<keyword evidence="2" id="KW-0732">Signal</keyword>
<feature type="chain" id="PRO_5024277768" description="HEAT repeat domain-containing protein" evidence="2">
    <location>
        <begin position="23"/>
        <end position="501"/>
    </location>
</feature>
<feature type="transmembrane region" description="Helical" evidence="1">
    <location>
        <begin position="67"/>
        <end position="89"/>
    </location>
</feature>
<keyword evidence="1" id="KW-0472">Membrane</keyword>
<accession>A0A5K7Z4K4</accession>
<dbReference type="InterPro" id="IPR016024">
    <property type="entry name" value="ARM-type_fold"/>
</dbReference>
<dbReference type="EMBL" id="AP021875">
    <property type="protein sequence ID" value="BBO74531.1"/>
    <property type="molecule type" value="Genomic_DNA"/>
</dbReference>
<keyword evidence="1" id="KW-0812">Transmembrane</keyword>
<dbReference type="InterPro" id="IPR011989">
    <property type="entry name" value="ARM-like"/>
</dbReference>
<dbReference type="KEGG" id="dwd:DSCW_19480"/>
<sequence length="501" mass="55296">MKRRLFAPAVLLIGLLSAQVVATAHVYLSNLDLLQTTETVMRAGYLVVPNAVVAQRLGSLATAMAGGLFFTLSIGAGLSLATLGAVWLWDRAFQRRVKATFACLLVWACGLIVVNGNGWNLVATTYWVVVPLVTAVAAIQLLPPRTTLLSPLGVLWPVSAAIVLALLWGMVMDRHMFTNIRDHLLLGNRAGQAVTAAYYAYTLFPAEAFKSLEQKQIRTCVLDRSLPRSLRSQLERELRSRDYLPVAAGHPPDLTIARNSESMQLDLISGHRTVFQVSEKELLTRPDEVLTRYSRELDRDGMFRKLTLTCLLLGFPLVLFAFLFSLLSCLPDLFLTVNLSNVIAAVVCILVGGILLVPVYQGHSAPLAAKDSAAALSAASATARIAALRQACDDRRDVFRQARKQGLEKSPHVAVRYWLARSLAYSKRSGARAMLLDLADDPVPVVACQALWAMGQRKDRQAIPEIVKRIDASSHWYIQMYAYRALRTLGWVQPESPQLFY</sequence>
<protein>
    <recommendedName>
        <fullName evidence="5">HEAT repeat domain-containing protein</fullName>
    </recommendedName>
</protein>
<dbReference type="SUPFAM" id="SSF48371">
    <property type="entry name" value="ARM repeat"/>
    <property type="match status" value="1"/>
</dbReference>
<evidence type="ECO:0000256" key="2">
    <source>
        <dbReference type="SAM" id="SignalP"/>
    </source>
</evidence>
<feature type="transmembrane region" description="Helical" evidence="1">
    <location>
        <begin position="339"/>
        <end position="360"/>
    </location>
</feature>
<name>A0A5K7Z4K4_9BACT</name>
<reference evidence="3 4" key="1">
    <citation type="submission" date="2019-11" db="EMBL/GenBank/DDBJ databases">
        <title>Comparative genomics of hydrocarbon-degrading Desulfosarcina strains.</title>
        <authorList>
            <person name="Watanabe M."/>
            <person name="Kojima H."/>
            <person name="Fukui M."/>
        </authorList>
    </citation>
    <scope>NUCLEOTIDE SEQUENCE [LARGE SCALE GENOMIC DNA]</scope>
    <source>
        <strain evidence="3 4">PP31</strain>
    </source>
</reference>
<dbReference type="OrthoDB" id="5410916at2"/>
<dbReference type="Pfam" id="PF13646">
    <property type="entry name" value="HEAT_2"/>
    <property type="match status" value="1"/>
</dbReference>
<dbReference type="Gene3D" id="1.25.10.10">
    <property type="entry name" value="Leucine-rich Repeat Variant"/>
    <property type="match status" value="1"/>
</dbReference>
<feature type="transmembrane region" description="Helical" evidence="1">
    <location>
        <begin position="101"/>
        <end position="119"/>
    </location>
</feature>
<proteinExistence type="predicted"/>
<dbReference type="RefSeq" id="WP_155303554.1">
    <property type="nucleotide sequence ID" value="NZ_AP021875.1"/>
</dbReference>
<evidence type="ECO:0000313" key="3">
    <source>
        <dbReference type="EMBL" id="BBO74531.1"/>
    </source>
</evidence>
<evidence type="ECO:0000256" key="1">
    <source>
        <dbReference type="SAM" id="Phobius"/>
    </source>
</evidence>
<feature type="transmembrane region" description="Helical" evidence="1">
    <location>
        <begin position="154"/>
        <end position="171"/>
    </location>
</feature>
<evidence type="ECO:0000313" key="4">
    <source>
        <dbReference type="Proteomes" id="UP000427769"/>
    </source>
</evidence>
<organism evidence="3 4">
    <name type="scientific">Desulfosarcina widdelii</name>
    <dbReference type="NCBI Taxonomy" id="947919"/>
    <lineage>
        <taxon>Bacteria</taxon>
        <taxon>Pseudomonadati</taxon>
        <taxon>Thermodesulfobacteriota</taxon>
        <taxon>Desulfobacteria</taxon>
        <taxon>Desulfobacterales</taxon>
        <taxon>Desulfosarcinaceae</taxon>
        <taxon>Desulfosarcina</taxon>
    </lineage>
</organism>
<evidence type="ECO:0008006" key="5">
    <source>
        <dbReference type="Google" id="ProtNLM"/>
    </source>
</evidence>